<proteinExistence type="predicted"/>
<keyword evidence="2" id="KW-1185">Reference proteome</keyword>
<protein>
    <submittedName>
        <fullName evidence="1">Class I SAM-dependent methyltransferase</fullName>
    </submittedName>
</protein>
<dbReference type="RefSeq" id="WP_277523702.1">
    <property type="nucleotide sequence ID" value="NZ_JAMQOT010000007.1"/>
</dbReference>
<dbReference type="GO" id="GO:0032259">
    <property type="term" value="P:methylation"/>
    <property type="evidence" value="ECO:0007669"/>
    <property type="project" value="UniProtKB-KW"/>
</dbReference>
<dbReference type="Gene3D" id="3.40.50.150">
    <property type="entry name" value="Vaccinia Virus protein VP39"/>
    <property type="match status" value="1"/>
</dbReference>
<dbReference type="Proteomes" id="UP001154061">
    <property type="component" value="Unassembled WGS sequence"/>
</dbReference>
<dbReference type="AlphaFoldDB" id="A0A9Q4L956"/>
<evidence type="ECO:0000313" key="1">
    <source>
        <dbReference type="EMBL" id="MDF9747581.1"/>
    </source>
</evidence>
<gene>
    <name evidence="1" type="ORF">NDI89_18520</name>
</gene>
<keyword evidence="1" id="KW-0808">Transferase</keyword>
<keyword evidence="1" id="KW-0489">Methyltransferase</keyword>
<accession>A0A9Q4L956</accession>
<name>A0A9Q4L956_9EURY</name>
<dbReference type="InterPro" id="IPR029063">
    <property type="entry name" value="SAM-dependent_MTases_sf"/>
</dbReference>
<reference evidence="1" key="1">
    <citation type="submission" date="2022-06" db="EMBL/GenBank/DDBJ databases">
        <title>Natrinema sp. a new haloarchaeum isolate from saline soil.</title>
        <authorList>
            <person name="Strakova D."/>
            <person name="Galisteo C."/>
            <person name="Sanchez-Porro C."/>
            <person name="Ventosa A."/>
        </authorList>
    </citation>
    <scope>NUCLEOTIDE SEQUENCE</scope>
    <source>
        <strain evidence="1">S1CR25-10</strain>
    </source>
</reference>
<sequence length="184" mass="19517">MGERYDEVGELASFAGTVATAERDPVVVIAGCGAGATIEGLREHDVAAYGFDTSRSALDAMDEATREWAIEADLRDDDLVASLREAFGIDGIDVFVTECVLSFLTVEEATDALAGIRDTDGVGVLAHRVRIDPPIAAQNGDIDATVLPPAKWQAACDPADADIWRDGLEQWKLPPSGTDPADET</sequence>
<organism evidence="1 2">
    <name type="scientific">Natrinema salsiterrestre</name>
    <dbReference type="NCBI Taxonomy" id="2950540"/>
    <lineage>
        <taxon>Archaea</taxon>
        <taxon>Methanobacteriati</taxon>
        <taxon>Methanobacteriota</taxon>
        <taxon>Stenosarchaea group</taxon>
        <taxon>Halobacteria</taxon>
        <taxon>Halobacteriales</taxon>
        <taxon>Natrialbaceae</taxon>
        <taxon>Natrinema</taxon>
    </lineage>
</organism>
<dbReference type="SUPFAM" id="SSF53335">
    <property type="entry name" value="S-adenosyl-L-methionine-dependent methyltransferases"/>
    <property type="match status" value="1"/>
</dbReference>
<evidence type="ECO:0000313" key="2">
    <source>
        <dbReference type="Proteomes" id="UP001154061"/>
    </source>
</evidence>
<dbReference type="EMBL" id="JAMQOT010000007">
    <property type="protein sequence ID" value="MDF9747581.1"/>
    <property type="molecule type" value="Genomic_DNA"/>
</dbReference>
<comment type="caution">
    <text evidence="1">The sequence shown here is derived from an EMBL/GenBank/DDBJ whole genome shotgun (WGS) entry which is preliminary data.</text>
</comment>
<dbReference type="GO" id="GO:0008168">
    <property type="term" value="F:methyltransferase activity"/>
    <property type="evidence" value="ECO:0007669"/>
    <property type="project" value="UniProtKB-KW"/>
</dbReference>